<evidence type="ECO:0000259" key="19">
    <source>
        <dbReference type="Pfam" id="PF02875"/>
    </source>
</evidence>
<dbReference type="PIRSF" id="PIRSF001563">
    <property type="entry name" value="Folylpolyglu_synth"/>
    <property type="match status" value="1"/>
</dbReference>
<organism evidence="21 22">
    <name type="scientific">Antricoccus suffuscus</name>
    <dbReference type="NCBI Taxonomy" id="1629062"/>
    <lineage>
        <taxon>Bacteria</taxon>
        <taxon>Bacillati</taxon>
        <taxon>Actinomycetota</taxon>
        <taxon>Actinomycetes</taxon>
        <taxon>Geodermatophilales</taxon>
        <taxon>Antricoccaceae</taxon>
        <taxon>Antricoccus</taxon>
    </lineage>
</organism>
<dbReference type="GO" id="GO:0005737">
    <property type="term" value="C:cytoplasm"/>
    <property type="evidence" value="ECO:0007669"/>
    <property type="project" value="TreeGrafter"/>
</dbReference>
<dbReference type="GO" id="GO:0046872">
    <property type="term" value="F:metal ion binding"/>
    <property type="evidence" value="ECO:0007669"/>
    <property type="project" value="UniProtKB-KW"/>
</dbReference>
<comment type="caution">
    <text evidence="21">The sequence shown here is derived from an EMBL/GenBank/DDBJ whole genome shotgun (WGS) entry which is preliminary data.</text>
</comment>
<keyword evidence="9 18" id="KW-0436">Ligase</keyword>
<protein>
    <recommendedName>
        <fullName evidence="8">Dihydrofolate synthase/folylpolyglutamate synthase</fullName>
        <ecNumber evidence="6">6.3.2.12</ecNumber>
        <ecNumber evidence="7">6.3.2.17</ecNumber>
    </recommendedName>
    <alternativeName>
        <fullName evidence="15">Tetrahydrofolylpolyglutamate synthase</fullName>
    </alternativeName>
</protein>
<comment type="similarity">
    <text evidence="4 18">Belongs to the folylpolyglutamate synthase family.</text>
</comment>
<evidence type="ECO:0000256" key="18">
    <source>
        <dbReference type="PIRNR" id="PIRNR001563"/>
    </source>
</evidence>
<dbReference type="InterPro" id="IPR001645">
    <property type="entry name" value="Folylpolyglutamate_synth"/>
</dbReference>
<name>A0A2T0ZVP6_9ACTN</name>
<evidence type="ECO:0000256" key="1">
    <source>
        <dbReference type="ARBA" id="ARBA00001946"/>
    </source>
</evidence>
<evidence type="ECO:0000256" key="5">
    <source>
        <dbReference type="ARBA" id="ARBA00011245"/>
    </source>
</evidence>
<comment type="catalytic activity">
    <reaction evidence="16">
        <text>(6S)-5,6,7,8-tetrahydrofolyl-(gamma-L-Glu)(n) + L-glutamate + ATP = (6S)-5,6,7,8-tetrahydrofolyl-(gamma-L-Glu)(n+1) + ADP + phosphate + H(+)</text>
        <dbReference type="Rhea" id="RHEA:10580"/>
        <dbReference type="Rhea" id="RHEA-COMP:14738"/>
        <dbReference type="Rhea" id="RHEA-COMP:14740"/>
        <dbReference type="ChEBI" id="CHEBI:15378"/>
        <dbReference type="ChEBI" id="CHEBI:29985"/>
        <dbReference type="ChEBI" id="CHEBI:30616"/>
        <dbReference type="ChEBI" id="CHEBI:43474"/>
        <dbReference type="ChEBI" id="CHEBI:141005"/>
        <dbReference type="ChEBI" id="CHEBI:456216"/>
        <dbReference type="EC" id="6.3.2.17"/>
    </reaction>
</comment>
<dbReference type="SUPFAM" id="SSF53244">
    <property type="entry name" value="MurD-like peptide ligases, peptide-binding domain"/>
    <property type="match status" value="1"/>
</dbReference>
<evidence type="ECO:0000256" key="15">
    <source>
        <dbReference type="ARBA" id="ARBA00030592"/>
    </source>
</evidence>
<dbReference type="InterPro" id="IPR013221">
    <property type="entry name" value="Mur_ligase_cen"/>
</dbReference>
<dbReference type="GO" id="GO:0046656">
    <property type="term" value="P:folic acid biosynthetic process"/>
    <property type="evidence" value="ECO:0007669"/>
    <property type="project" value="UniProtKB-KW"/>
</dbReference>
<evidence type="ECO:0000256" key="13">
    <source>
        <dbReference type="ARBA" id="ARBA00022842"/>
    </source>
</evidence>
<dbReference type="EC" id="6.3.2.12" evidence="6"/>
<keyword evidence="14" id="KW-0289">Folate biosynthesis</keyword>
<comment type="pathway">
    <text evidence="3">Cofactor biosynthesis; tetrahydrofolylpolyglutamate biosynthesis.</text>
</comment>
<dbReference type="InterPro" id="IPR036615">
    <property type="entry name" value="Mur_ligase_C_dom_sf"/>
</dbReference>
<dbReference type="GO" id="GO:0005524">
    <property type="term" value="F:ATP binding"/>
    <property type="evidence" value="ECO:0007669"/>
    <property type="project" value="UniProtKB-KW"/>
</dbReference>
<dbReference type="RefSeq" id="WP_238145484.1">
    <property type="nucleotide sequence ID" value="NZ_PVUE01000017.1"/>
</dbReference>
<comment type="catalytic activity">
    <reaction evidence="17">
        <text>7,8-dihydropteroate + L-glutamate + ATP = 7,8-dihydrofolate + ADP + phosphate + H(+)</text>
        <dbReference type="Rhea" id="RHEA:23584"/>
        <dbReference type="ChEBI" id="CHEBI:15378"/>
        <dbReference type="ChEBI" id="CHEBI:17839"/>
        <dbReference type="ChEBI" id="CHEBI:29985"/>
        <dbReference type="ChEBI" id="CHEBI:30616"/>
        <dbReference type="ChEBI" id="CHEBI:43474"/>
        <dbReference type="ChEBI" id="CHEBI:57451"/>
        <dbReference type="ChEBI" id="CHEBI:456216"/>
        <dbReference type="EC" id="6.3.2.12"/>
    </reaction>
</comment>
<evidence type="ECO:0000256" key="14">
    <source>
        <dbReference type="ARBA" id="ARBA00022909"/>
    </source>
</evidence>
<dbReference type="GO" id="GO:0004326">
    <property type="term" value="F:tetrahydrofolylpolyglutamate synthase activity"/>
    <property type="evidence" value="ECO:0007669"/>
    <property type="project" value="UniProtKB-EC"/>
</dbReference>
<evidence type="ECO:0000256" key="6">
    <source>
        <dbReference type="ARBA" id="ARBA00013023"/>
    </source>
</evidence>
<keyword evidence="11 18" id="KW-0547">Nucleotide-binding</keyword>
<evidence type="ECO:0000256" key="10">
    <source>
        <dbReference type="ARBA" id="ARBA00022723"/>
    </source>
</evidence>
<dbReference type="EMBL" id="PVUE01000017">
    <property type="protein sequence ID" value="PRZ40403.1"/>
    <property type="molecule type" value="Genomic_DNA"/>
</dbReference>
<evidence type="ECO:0000256" key="3">
    <source>
        <dbReference type="ARBA" id="ARBA00005150"/>
    </source>
</evidence>
<feature type="domain" description="Mur ligase central" evidence="20">
    <location>
        <begin position="143"/>
        <end position="284"/>
    </location>
</feature>
<evidence type="ECO:0000313" key="22">
    <source>
        <dbReference type="Proteomes" id="UP000237752"/>
    </source>
</evidence>
<comment type="subunit">
    <text evidence="5">Monomer.</text>
</comment>
<dbReference type="Proteomes" id="UP000237752">
    <property type="component" value="Unassembled WGS sequence"/>
</dbReference>
<dbReference type="AlphaFoldDB" id="A0A2T0ZVP6"/>
<accession>A0A2T0ZVP6</accession>
<sequence>MSEDQLSAAEVEAQLLARWPETRIEPSLVRMQSLMELMGSPQKTFPVVHITGTNGKTSTARMIDDLFRSFGLRTGRFTSPHLSTVRERICFDGEPIDERRFVEIYEEVAPYLELVDAGHGVPDEAQQVPVSFFEAITTMAYAAFSDAPVDIAIVEVGLGGRWDATNVADGKIAVVTPIGMDHAHLLGDTLAKIAGEKSGIIKPGSSAILAAQETDVATVLLTRATEVGAIVAREGVEFGVADRQIAVGGQMLSIQGIGGRYDNLLFNLFGAHQAQNAAVALAAVEAFFGSGAEGPLNGELVQEAFAAMSAPGRLEIVRTSPTIMVDAAHNPHGMSASVAAINESFDFSRLVGVFAASSDKDIAGMLDLLEPILDEIVVTRNNNSRSSDIDGLARIAVEYFGSDRVTVETRLPEAIETAVRLTEEGEHLSGSGVLITGSVFTAGDARILLKSDRKKPWEEPL</sequence>
<dbReference type="Gene3D" id="3.40.1190.10">
    <property type="entry name" value="Mur-like, catalytic domain"/>
    <property type="match status" value="1"/>
</dbReference>
<evidence type="ECO:0000256" key="12">
    <source>
        <dbReference type="ARBA" id="ARBA00022840"/>
    </source>
</evidence>
<evidence type="ECO:0000313" key="21">
    <source>
        <dbReference type="EMBL" id="PRZ40403.1"/>
    </source>
</evidence>
<evidence type="ECO:0000256" key="17">
    <source>
        <dbReference type="ARBA" id="ARBA00049161"/>
    </source>
</evidence>
<dbReference type="InterPro" id="IPR036565">
    <property type="entry name" value="Mur-like_cat_sf"/>
</dbReference>
<evidence type="ECO:0000256" key="7">
    <source>
        <dbReference type="ARBA" id="ARBA00013025"/>
    </source>
</evidence>
<keyword evidence="10" id="KW-0479">Metal-binding</keyword>
<evidence type="ECO:0000256" key="16">
    <source>
        <dbReference type="ARBA" id="ARBA00047493"/>
    </source>
</evidence>
<dbReference type="Pfam" id="PF08245">
    <property type="entry name" value="Mur_ligase_M"/>
    <property type="match status" value="1"/>
</dbReference>
<dbReference type="SUPFAM" id="SSF53623">
    <property type="entry name" value="MurD-like peptide ligases, catalytic domain"/>
    <property type="match status" value="1"/>
</dbReference>
<comment type="cofactor">
    <cofactor evidence="1">
        <name>Mg(2+)</name>
        <dbReference type="ChEBI" id="CHEBI:18420"/>
    </cofactor>
</comment>
<dbReference type="Gene3D" id="3.90.190.20">
    <property type="entry name" value="Mur ligase, C-terminal domain"/>
    <property type="match status" value="1"/>
</dbReference>
<gene>
    <name evidence="21" type="ORF">CLV47_11738</name>
</gene>
<keyword evidence="13" id="KW-0460">Magnesium</keyword>
<evidence type="ECO:0000256" key="9">
    <source>
        <dbReference type="ARBA" id="ARBA00022598"/>
    </source>
</evidence>
<dbReference type="GO" id="GO:0008841">
    <property type="term" value="F:dihydrofolate synthase activity"/>
    <property type="evidence" value="ECO:0007669"/>
    <property type="project" value="UniProtKB-EC"/>
</dbReference>
<evidence type="ECO:0000259" key="20">
    <source>
        <dbReference type="Pfam" id="PF08245"/>
    </source>
</evidence>
<dbReference type="EC" id="6.3.2.17" evidence="7"/>
<dbReference type="PANTHER" id="PTHR11136">
    <property type="entry name" value="FOLYLPOLYGLUTAMATE SYNTHASE-RELATED"/>
    <property type="match status" value="1"/>
</dbReference>
<proteinExistence type="inferred from homology"/>
<keyword evidence="22" id="KW-1185">Reference proteome</keyword>
<evidence type="ECO:0000256" key="4">
    <source>
        <dbReference type="ARBA" id="ARBA00008276"/>
    </source>
</evidence>
<dbReference type="FunFam" id="3.40.1190.10:FF:000004">
    <property type="entry name" value="Dihydrofolate synthase/folylpolyglutamate synthase"/>
    <property type="match status" value="1"/>
</dbReference>
<comment type="pathway">
    <text evidence="2">Cofactor biosynthesis; tetrahydrofolate biosynthesis; 7,8-dihydrofolate from 2-amino-4-hydroxy-6-hydroxymethyl-7,8-dihydropteridine diphosphate and 4-aminobenzoate: step 2/2.</text>
</comment>
<dbReference type="PANTHER" id="PTHR11136:SF0">
    <property type="entry name" value="DIHYDROFOLATE SYNTHETASE-RELATED"/>
    <property type="match status" value="1"/>
</dbReference>
<dbReference type="Pfam" id="PF02875">
    <property type="entry name" value="Mur_ligase_C"/>
    <property type="match status" value="1"/>
</dbReference>
<feature type="domain" description="Mur ligase C-terminal" evidence="19">
    <location>
        <begin position="312"/>
        <end position="438"/>
    </location>
</feature>
<evidence type="ECO:0000256" key="11">
    <source>
        <dbReference type="ARBA" id="ARBA00022741"/>
    </source>
</evidence>
<reference evidence="21 22" key="1">
    <citation type="submission" date="2018-03" db="EMBL/GenBank/DDBJ databases">
        <title>Genomic Encyclopedia of Archaeal and Bacterial Type Strains, Phase II (KMG-II): from individual species to whole genera.</title>
        <authorList>
            <person name="Goeker M."/>
        </authorList>
    </citation>
    <scope>NUCLEOTIDE SEQUENCE [LARGE SCALE GENOMIC DNA]</scope>
    <source>
        <strain evidence="21 22">DSM 100065</strain>
    </source>
</reference>
<dbReference type="InterPro" id="IPR004101">
    <property type="entry name" value="Mur_ligase_C"/>
</dbReference>
<evidence type="ECO:0000256" key="2">
    <source>
        <dbReference type="ARBA" id="ARBA00004799"/>
    </source>
</evidence>
<dbReference type="NCBIfam" id="TIGR01499">
    <property type="entry name" value="folC"/>
    <property type="match status" value="1"/>
</dbReference>
<evidence type="ECO:0000256" key="8">
    <source>
        <dbReference type="ARBA" id="ARBA00019357"/>
    </source>
</evidence>
<keyword evidence="12 18" id="KW-0067">ATP-binding</keyword>